<protein>
    <submittedName>
        <fullName evidence="3">Uncharacterized protein</fullName>
    </submittedName>
</protein>
<dbReference type="KEGG" id="rdi:CMV14_02340"/>
<keyword evidence="1" id="KW-0175">Coiled coil</keyword>
<feature type="coiled-coil region" evidence="1">
    <location>
        <begin position="37"/>
        <end position="64"/>
    </location>
</feature>
<evidence type="ECO:0000313" key="3">
    <source>
        <dbReference type="EMBL" id="PCE43597.1"/>
    </source>
</evidence>
<dbReference type="RefSeq" id="WP_066960300.1">
    <property type="nucleotide sequence ID" value="NZ_CP023449.1"/>
</dbReference>
<keyword evidence="2" id="KW-0812">Transmembrane</keyword>
<evidence type="ECO:0000313" key="4">
    <source>
        <dbReference type="Proteomes" id="UP000218934"/>
    </source>
</evidence>
<feature type="transmembrane region" description="Helical" evidence="2">
    <location>
        <begin position="6"/>
        <end position="22"/>
    </location>
</feature>
<dbReference type="EMBL" id="NWUF01000003">
    <property type="protein sequence ID" value="PCE43597.1"/>
    <property type="molecule type" value="Genomic_DNA"/>
</dbReference>
<evidence type="ECO:0000256" key="2">
    <source>
        <dbReference type="SAM" id="Phobius"/>
    </source>
</evidence>
<sequence>MNPFEMVVLIVAITAIASIFRAKYGVVRRNKGEDYVRPQDDAENQRLREELRTLKERVAVLERIATENDRGLSLDREIEALRNRD</sequence>
<keyword evidence="2" id="KW-1133">Transmembrane helix</keyword>
<comment type="caution">
    <text evidence="3">The sequence shown here is derived from an EMBL/GenBank/DDBJ whole genome shotgun (WGS) entry which is preliminary data.</text>
</comment>
<accession>A0A2A4G1E1</accession>
<dbReference type="OrthoDB" id="7579171at2"/>
<dbReference type="AlphaFoldDB" id="A0A2A4G1E1"/>
<organism evidence="3 4">
    <name type="scientific">Rhizorhabdus dicambivorans</name>
    <dbReference type="NCBI Taxonomy" id="1850238"/>
    <lineage>
        <taxon>Bacteria</taxon>
        <taxon>Pseudomonadati</taxon>
        <taxon>Pseudomonadota</taxon>
        <taxon>Alphaproteobacteria</taxon>
        <taxon>Sphingomonadales</taxon>
        <taxon>Sphingomonadaceae</taxon>
        <taxon>Rhizorhabdus</taxon>
    </lineage>
</organism>
<name>A0A2A4G1E1_9SPHN</name>
<gene>
    <name evidence="3" type="ORF">COO09_04660</name>
</gene>
<proteinExistence type="predicted"/>
<reference evidence="3 4" key="1">
    <citation type="submission" date="2017-09" db="EMBL/GenBank/DDBJ databases">
        <title>The Catabolism of 3,6-Dichlorosalicylic acid is Initiated by the Cytochrome P450 Monooxygenase DsmABC in Rhizorhabdus dicambivorans Ndbn-20.</title>
        <authorList>
            <person name="Na L."/>
        </authorList>
    </citation>
    <scope>NUCLEOTIDE SEQUENCE [LARGE SCALE GENOMIC DNA]</scope>
    <source>
        <strain evidence="3 4">Ndbn-20m</strain>
    </source>
</reference>
<keyword evidence="2" id="KW-0472">Membrane</keyword>
<keyword evidence="4" id="KW-1185">Reference proteome</keyword>
<dbReference type="Proteomes" id="UP000218934">
    <property type="component" value="Unassembled WGS sequence"/>
</dbReference>
<evidence type="ECO:0000256" key="1">
    <source>
        <dbReference type="SAM" id="Coils"/>
    </source>
</evidence>